<sequence length="304" mass="33010">MKRINYIFILAVLFFTACKKDPSEGIQSHERAIEAVTLGEGYVQVGPAVVDRPNATVTVRVLVQNGTTFNNVVANIQPSYKATVSPASGTAVDFAASDNRTTYTVTSETGETRDWTVILQPFTEALLGTFTIQDYTLYGGTGPQYGGGAVFNLATKSVWPADGPGVEYDNTLTFTYTGVTSDGNTQGDIVNNAGPDGLYANFVYNKNPVTDVNDRYRVIPKGNGKWLHNYSDNTVTFTFADGTTKKCTFDGAGTVDLGNGKSKTITDNAFTFALSGADDYGNIYSDYDKIVKRPYKLWVDVKKQ</sequence>
<gene>
    <name evidence="1" type="ORF">I5M19_06300</name>
</gene>
<evidence type="ECO:0000313" key="2">
    <source>
        <dbReference type="Proteomes" id="UP000613193"/>
    </source>
</evidence>
<dbReference type="Proteomes" id="UP000613193">
    <property type="component" value="Unassembled WGS sequence"/>
</dbReference>
<protein>
    <submittedName>
        <fullName evidence="1">Uncharacterized protein</fullName>
    </submittedName>
</protein>
<name>A0A934UM04_9SPHI</name>
<dbReference type="PROSITE" id="PS51257">
    <property type="entry name" value="PROKAR_LIPOPROTEIN"/>
    <property type="match status" value="1"/>
</dbReference>
<dbReference type="AlphaFoldDB" id="A0A934UM04"/>
<dbReference type="Gene3D" id="2.60.40.2340">
    <property type="match status" value="1"/>
</dbReference>
<comment type="caution">
    <text evidence="1">The sequence shown here is derived from an EMBL/GenBank/DDBJ whole genome shotgun (WGS) entry which is preliminary data.</text>
</comment>
<evidence type="ECO:0000313" key="1">
    <source>
        <dbReference type="EMBL" id="MBK0378909.1"/>
    </source>
</evidence>
<proteinExistence type="predicted"/>
<accession>A0A934UM04</accession>
<organism evidence="1 2">
    <name type="scientific">Mucilaginibacter segetis</name>
    <dbReference type="NCBI Taxonomy" id="2793071"/>
    <lineage>
        <taxon>Bacteria</taxon>
        <taxon>Pseudomonadati</taxon>
        <taxon>Bacteroidota</taxon>
        <taxon>Sphingobacteriia</taxon>
        <taxon>Sphingobacteriales</taxon>
        <taxon>Sphingobacteriaceae</taxon>
        <taxon>Mucilaginibacter</taxon>
    </lineage>
</organism>
<dbReference type="EMBL" id="JAEHFW010000001">
    <property type="protein sequence ID" value="MBK0378909.1"/>
    <property type="molecule type" value="Genomic_DNA"/>
</dbReference>
<dbReference type="RefSeq" id="WP_200065355.1">
    <property type="nucleotide sequence ID" value="NZ_JAEHFW010000001.1"/>
</dbReference>
<reference evidence="1" key="1">
    <citation type="submission" date="2020-12" db="EMBL/GenBank/DDBJ databases">
        <title>Bacterial novel species Mucilaginibacter sp. SD-g isolated from soil.</title>
        <authorList>
            <person name="Jung H.-Y."/>
        </authorList>
    </citation>
    <scope>NUCLEOTIDE SEQUENCE</scope>
    <source>
        <strain evidence="1">SD-g</strain>
    </source>
</reference>
<keyword evidence="2" id="KW-1185">Reference proteome</keyword>